<sequence>MALHIRDQETDRLVRKLAERKRIPLTEAVKLAVGNELRREDEKLTLWERLKPIHDRINARPDTGLKADKAFYDELSGDA</sequence>
<evidence type="ECO:0000313" key="2">
    <source>
        <dbReference type="Proteomes" id="UP001055125"/>
    </source>
</evidence>
<reference evidence="1" key="2">
    <citation type="submission" date="2021-08" db="EMBL/GenBank/DDBJ databases">
        <authorList>
            <person name="Tani A."/>
            <person name="Ola A."/>
            <person name="Ogura Y."/>
            <person name="Katsura K."/>
            <person name="Hayashi T."/>
        </authorList>
    </citation>
    <scope>NUCLEOTIDE SEQUENCE</scope>
    <source>
        <strain evidence="1">DSM 19015</strain>
    </source>
</reference>
<keyword evidence="2" id="KW-1185">Reference proteome</keyword>
<accession>A0ABQ4RY21</accession>
<organism evidence="1 2">
    <name type="scientific">Methylobacterium iners</name>
    <dbReference type="NCBI Taxonomy" id="418707"/>
    <lineage>
        <taxon>Bacteria</taxon>
        <taxon>Pseudomonadati</taxon>
        <taxon>Pseudomonadota</taxon>
        <taxon>Alphaproteobacteria</taxon>
        <taxon>Hyphomicrobiales</taxon>
        <taxon>Methylobacteriaceae</taxon>
        <taxon>Methylobacterium</taxon>
    </lineage>
</organism>
<reference evidence="1" key="1">
    <citation type="journal article" date="2021" name="Front. Microbiol.">
        <title>Comprehensive Comparative Genomics and Phenotyping of Methylobacterium Species.</title>
        <authorList>
            <person name="Alessa O."/>
            <person name="Ogura Y."/>
            <person name="Fujitani Y."/>
            <person name="Takami H."/>
            <person name="Hayashi T."/>
            <person name="Sahin N."/>
            <person name="Tani A."/>
        </authorList>
    </citation>
    <scope>NUCLEOTIDE SEQUENCE</scope>
    <source>
        <strain evidence="1">DSM 19015</strain>
    </source>
</reference>
<dbReference type="RefSeq" id="WP_238244871.1">
    <property type="nucleotide sequence ID" value="NZ_BPQP01000045.1"/>
</dbReference>
<proteinExistence type="predicted"/>
<evidence type="ECO:0008006" key="3">
    <source>
        <dbReference type="Google" id="ProtNLM"/>
    </source>
</evidence>
<evidence type="ECO:0000313" key="1">
    <source>
        <dbReference type="EMBL" id="GJD95735.1"/>
    </source>
</evidence>
<dbReference type="InterPro" id="IPR011660">
    <property type="entry name" value="VapB-like"/>
</dbReference>
<dbReference type="Proteomes" id="UP001055125">
    <property type="component" value="Unassembled WGS sequence"/>
</dbReference>
<comment type="caution">
    <text evidence="1">The sequence shown here is derived from an EMBL/GenBank/DDBJ whole genome shotgun (WGS) entry which is preliminary data.</text>
</comment>
<dbReference type="Pfam" id="PF07704">
    <property type="entry name" value="PSK_trans_fac"/>
    <property type="match status" value="1"/>
</dbReference>
<name>A0ABQ4RY21_9HYPH</name>
<gene>
    <name evidence="1" type="ORF">OCOJLMKI_2949</name>
</gene>
<dbReference type="EMBL" id="BPQP01000045">
    <property type="protein sequence ID" value="GJD95735.1"/>
    <property type="molecule type" value="Genomic_DNA"/>
</dbReference>
<protein>
    <recommendedName>
        <fullName evidence="3">Transcription factor</fullName>
    </recommendedName>
</protein>